<proteinExistence type="predicted"/>
<feature type="transmembrane region" description="Helical" evidence="1">
    <location>
        <begin position="79"/>
        <end position="101"/>
    </location>
</feature>
<gene>
    <name evidence="2" type="ORF">CEK71_17100</name>
</gene>
<keyword evidence="1" id="KW-0812">Transmembrane</keyword>
<evidence type="ECO:0000313" key="2">
    <source>
        <dbReference type="EMBL" id="ASF47643.1"/>
    </source>
</evidence>
<feature type="transmembrane region" description="Helical" evidence="1">
    <location>
        <begin position="6"/>
        <end position="28"/>
    </location>
</feature>
<organism evidence="2 3">
    <name type="scientific">Methylovulum psychrotolerans</name>
    <dbReference type="NCBI Taxonomy" id="1704499"/>
    <lineage>
        <taxon>Bacteria</taxon>
        <taxon>Pseudomonadati</taxon>
        <taxon>Pseudomonadota</taxon>
        <taxon>Gammaproteobacteria</taxon>
        <taxon>Methylococcales</taxon>
        <taxon>Methylococcaceae</taxon>
        <taxon>Methylovulum</taxon>
    </lineage>
</organism>
<protein>
    <submittedName>
        <fullName evidence="2">Uncharacterized protein</fullName>
    </submittedName>
</protein>
<keyword evidence="3" id="KW-1185">Reference proteome</keyword>
<keyword evidence="1" id="KW-0472">Membrane</keyword>
<accession>A0A1Z4C286</accession>
<dbReference type="AlphaFoldDB" id="A0A1Z4C286"/>
<dbReference type="EMBL" id="CP022129">
    <property type="protein sequence ID" value="ASF47643.1"/>
    <property type="molecule type" value="Genomic_DNA"/>
</dbReference>
<evidence type="ECO:0000256" key="1">
    <source>
        <dbReference type="SAM" id="Phobius"/>
    </source>
</evidence>
<sequence>MFKLTPIYIAWLCVFLGMAWGVAMDKLAQARRPHGDRADYWCRVAQWCLYPLVAFLALSELSQSLGGWSGFYAGNDSSVNSPVLLLAPFIFWSFISLISLFPKPLPAQSSRWLTGGVGFANSRRWLLWQSLILAVIVFFNISNLEGFYPVAVWGCMVVSVFTLLGISFSGGRFLREDDTAAVAETQNAPAVIAGKTWPELMKAAGFIVRTVAEWPATPTPARNLQNRTAQAMSARLEAMGAMSVAQELIEAVASLACHEHQGSDGYGAVRVVFAPDNSGQIEAIALMALLLDQQSHTVTLIVTPLDANDLAKQLQSWLPDLRQRIVALDYGDIPEHAVIWVVNAELLSDSLLRRLKDLPSSIAKVGLVVWWRLHDYSGVMAANLWAITRRLHRLLRTFGREDLLTLAFMRTASADAQYGEFVRHLLPHSDLKSSHTRTYVKLHQKQRISLHILQTKEPGNSHQYLLLSAAAASIAGKWPTAMTLPDFISADEFAQFCGQTANTGTIGGQLLPTPSQAAVGFLQMRPADLLALPNLLGQGRQITGGINHFHIAIMSPDNPYVAYLLNSLAENNGIATSRRLICAKSCPAIIQRHLLLGLNELPDTRDGLLQNSLWDSELVDETLVQLAKQGKLSKVEVRYLDANGRLALDFEYRSHDAPDDCYRPLDTIGLKLIKVRERAGGGKESGIRMHLDQERLLIMAYPGRVFMYQGKRYRISEWSSVEEVKKRGELECRQEGQSRNTWRCHSSTVFNIKPLPKSSEVAIGKQGRLQRLAVELHYEEEVTGRIEWTSDPCQHWMDKPQRSHIPPIANKPFVTRAVILRLMVSPDANALHSLCQALQHVLPVHLGVEDNALAVVNLNGENDVHGEEMFGIAIVDLYPGGIGVVEAVSDDDVLWLNILHSTSAWLEECQDDDLQNHPIALAANADQLPQAKAALKILKQIL</sequence>
<feature type="transmembrane region" description="Helical" evidence="1">
    <location>
        <begin position="125"/>
        <end position="141"/>
    </location>
</feature>
<keyword evidence="1" id="KW-1133">Transmembrane helix</keyword>
<dbReference type="KEGG" id="mpsy:CEK71_17100"/>
<dbReference type="RefSeq" id="WP_088620513.1">
    <property type="nucleotide sequence ID" value="NZ_CP022129.1"/>
</dbReference>
<reference evidence="2 3" key="1">
    <citation type="submission" date="2017-06" db="EMBL/GenBank/DDBJ databases">
        <title>Genome Sequencing of the methanotroph Methylovulum psychrotolerants str. HV10-M2 isolated from a high-altitude environment.</title>
        <authorList>
            <person name="Mateos-Rivera A."/>
        </authorList>
    </citation>
    <scope>NUCLEOTIDE SEQUENCE [LARGE SCALE GENOMIC DNA]</scope>
    <source>
        <strain evidence="2 3">HV10_M2</strain>
    </source>
</reference>
<feature type="transmembrane region" description="Helical" evidence="1">
    <location>
        <begin position="147"/>
        <end position="166"/>
    </location>
</feature>
<dbReference type="Proteomes" id="UP000197019">
    <property type="component" value="Chromosome"/>
</dbReference>
<dbReference type="OrthoDB" id="7069525at2"/>
<name>A0A1Z4C286_9GAMM</name>
<evidence type="ECO:0000313" key="3">
    <source>
        <dbReference type="Proteomes" id="UP000197019"/>
    </source>
</evidence>